<reference evidence="3 4" key="1">
    <citation type="submission" date="2019-05" db="EMBL/GenBank/DDBJ databases">
        <title>Verrucobacter flavum gen. nov., sp. nov. a new member of the family Verrucomicrobiaceae.</title>
        <authorList>
            <person name="Szuroczki S."/>
            <person name="Abbaszade G."/>
            <person name="Szabo A."/>
            <person name="Felfoldi T."/>
            <person name="Schumann P."/>
            <person name="Boka K."/>
            <person name="Keki Z."/>
            <person name="Toumi M."/>
            <person name="Toth E."/>
        </authorList>
    </citation>
    <scope>NUCLEOTIDE SEQUENCE [LARGE SCALE GENOMIC DNA]</scope>
    <source>
        <strain evidence="3 4">MG-N-17</strain>
    </source>
</reference>
<protein>
    <submittedName>
        <fullName evidence="3">Aldo/keto reductase</fullName>
    </submittedName>
</protein>
<evidence type="ECO:0000313" key="4">
    <source>
        <dbReference type="Proteomes" id="UP000306196"/>
    </source>
</evidence>
<proteinExistence type="predicted"/>
<name>A0A5R8KBN3_9BACT</name>
<dbReference type="AlphaFoldDB" id="A0A5R8KBN3"/>
<dbReference type="OrthoDB" id="9773828at2"/>
<gene>
    <name evidence="3" type="ORF">FEM03_15395</name>
</gene>
<dbReference type="Gene3D" id="3.20.20.100">
    <property type="entry name" value="NADP-dependent oxidoreductase domain"/>
    <property type="match status" value="1"/>
</dbReference>
<sequence>MKRNRLGKSGIVVSEICLGTMTFGLQADEKTSFAMMDRAVEAGIDFFDTAEIYPVPPDAATFGITEEIIGKWIQSRGNREHLIIASKVTGPGHGWFRPPVRGGFTALDRRQIHRACEASLKRLNTDYLDLYQTHWPDHGMRQQDTLEALTELIQQGKVRTIGASNETSWGLMKNLWESEKHGFARFDTVQNNFSLINRRCESELAQVCRQEGISLLPYSPLGGGVLTGKYNDGALPQGARFSDYLVTGGPRQQRMARRFVNERTTETTHQLSLIAADLGISVTTLAVAWSKQHDFVGSTIIGATTVDQLTDSLAAADLVLDSSTLERINQIDEAIPNPMTEDGLRRL</sequence>
<dbReference type="Proteomes" id="UP000306196">
    <property type="component" value="Unassembled WGS sequence"/>
</dbReference>
<accession>A0A5R8KBN3</accession>
<dbReference type="SUPFAM" id="SSF51430">
    <property type="entry name" value="NAD(P)-linked oxidoreductase"/>
    <property type="match status" value="1"/>
</dbReference>
<evidence type="ECO:0000259" key="2">
    <source>
        <dbReference type="Pfam" id="PF00248"/>
    </source>
</evidence>
<evidence type="ECO:0000313" key="3">
    <source>
        <dbReference type="EMBL" id="TLD69711.1"/>
    </source>
</evidence>
<dbReference type="RefSeq" id="WP_138087171.1">
    <property type="nucleotide sequence ID" value="NZ_VAUV01000011.1"/>
</dbReference>
<keyword evidence="4" id="KW-1185">Reference proteome</keyword>
<dbReference type="InterPro" id="IPR023210">
    <property type="entry name" value="NADP_OxRdtase_dom"/>
</dbReference>
<feature type="domain" description="NADP-dependent oxidoreductase" evidence="2">
    <location>
        <begin position="15"/>
        <end position="333"/>
    </location>
</feature>
<dbReference type="GO" id="GO:0016491">
    <property type="term" value="F:oxidoreductase activity"/>
    <property type="evidence" value="ECO:0007669"/>
    <property type="project" value="UniProtKB-KW"/>
</dbReference>
<dbReference type="PANTHER" id="PTHR43364:SF4">
    <property type="entry name" value="NAD(P)-LINKED OXIDOREDUCTASE SUPERFAMILY PROTEIN"/>
    <property type="match status" value="1"/>
</dbReference>
<comment type="caution">
    <text evidence="3">The sequence shown here is derived from an EMBL/GenBank/DDBJ whole genome shotgun (WGS) entry which is preliminary data.</text>
</comment>
<keyword evidence="1" id="KW-0560">Oxidoreductase</keyword>
<dbReference type="EMBL" id="VAUV01000011">
    <property type="protein sequence ID" value="TLD69711.1"/>
    <property type="molecule type" value="Genomic_DNA"/>
</dbReference>
<evidence type="ECO:0000256" key="1">
    <source>
        <dbReference type="ARBA" id="ARBA00023002"/>
    </source>
</evidence>
<dbReference type="InterPro" id="IPR036812">
    <property type="entry name" value="NAD(P)_OxRdtase_dom_sf"/>
</dbReference>
<organism evidence="3 4">
    <name type="scientific">Phragmitibacter flavus</name>
    <dbReference type="NCBI Taxonomy" id="2576071"/>
    <lineage>
        <taxon>Bacteria</taxon>
        <taxon>Pseudomonadati</taxon>
        <taxon>Verrucomicrobiota</taxon>
        <taxon>Verrucomicrobiia</taxon>
        <taxon>Verrucomicrobiales</taxon>
        <taxon>Verrucomicrobiaceae</taxon>
        <taxon>Phragmitibacter</taxon>
    </lineage>
</organism>
<dbReference type="GO" id="GO:0005829">
    <property type="term" value="C:cytosol"/>
    <property type="evidence" value="ECO:0007669"/>
    <property type="project" value="TreeGrafter"/>
</dbReference>
<dbReference type="CDD" id="cd19094">
    <property type="entry name" value="AKR_Tas-like"/>
    <property type="match status" value="1"/>
</dbReference>
<dbReference type="PANTHER" id="PTHR43364">
    <property type="entry name" value="NADH-SPECIFIC METHYLGLYOXAL REDUCTASE-RELATED"/>
    <property type="match status" value="1"/>
</dbReference>
<dbReference type="InterPro" id="IPR050523">
    <property type="entry name" value="AKR_Detox_Biosynth"/>
</dbReference>
<dbReference type="Pfam" id="PF00248">
    <property type="entry name" value="Aldo_ket_red"/>
    <property type="match status" value="1"/>
</dbReference>